<protein>
    <recommendedName>
        <fullName evidence="3">Lectin-like protein BA14k</fullName>
    </recommendedName>
</protein>
<comment type="function">
    <text evidence="6">Has immunoglobulin-binding and hemagglutination properties, and can bind to mannose. Essential for virulence. May be involved in LPS biosynthesis or polysaccharide transport.</text>
</comment>
<feature type="region of interest" description="Disordered" evidence="7">
    <location>
        <begin position="71"/>
        <end position="103"/>
    </location>
</feature>
<evidence type="ECO:0000256" key="5">
    <source>
        <dbReference type="ARBA" id="ARBA00022734"/>
    </source>
</evidence>
<comment type="subcellular location">
    <subcellularLocation>
        <location evidence="1">Membrane</location>
        <topology evidence="1">Single-pass membrane protein</topology>
    </subcellularLocation>
</comment>
<feature type="compositionally biased region" description="Basic residues" evidence="7">
    <location>
        <begin position="92"/>
        <end position="103"/>
    </location>
</feature>
<accession>A0A926P1A6</accession>
<evidence type="ECO:0000313" key="11">
    <source>
        <dbReference type="Proteomes" id="UP000598467"/>
    </source>
</evidence>
<dbReference type="RefSeq" id="WP_190292747.1">
    <property type="nucleotide sequence ID" value="NZ_JABFCZ010000019.1"/>
</dbReference>
<feature type="transmembrane region" description="Helical" evidence="8">
    <location>
        <begin position="129"/>
        <end position="148"/>
    </location>
</feature>
<evidence type="ECO:0000256" key="6">
    <source>
        <dbReference type="ARBA" id="ARBA00025321"/>
    </source>
</evidence>
<reference evidence="10" key="1">
    <citation type="submission" date="2020-05" db="EMBL/GenBank/DDBJ databases">
        <title>Identification of trans-AT polyketide cluster in two marine bacteria, producers of a novel glutaramide-containing polyketide sesbanimide D and analogs.</title>
        <authorList>
            <person name="Kacar D."/>
            <person name="Rodriguez P."/>
            <person name="Canedo L."/>
            <person name="Gonzalez E."/>
            <person name="Galan B."/>
            <person name="De La Calle F."/>
            <person name="Garcia J.L."/>
        </authorList>
    </citation>
    <scope>NUCLEOTIDE SEQUENCE</scope>
    <source>
        <strain evidence="10">PHM038</strain>
    </source>
</reference>
<dbReference type="AlphaFoldDB" id="A0A926P1A6"/>
<feature type="signal peptide" evidence="9">
    <location>
        <begin position="1"/>
        <end position="29"/>
    </location>
</feature>
<keyword evidence="5" id="KW-0430">Lectin</keyword>
<name>A0A926P1A6_9HYPH</name>
<dbReference type="Proteomes" id="UP000598467">
    <property type="component" value="Unassembled WGS sequence"/>
</dbReference>
<evidence type="ECO:0000256" key="1">
    <source>
        <dbReference type="ARBA" id="ARBA00004167"/>
    </source>
</evidence>
<evidence type="ECO:0000313" key="10">
    <source>
        <dbReference type="EMBL" id="MBD1548010.1"/>
    </source>
</evidence>
<feature type="chain" id="PRO_5036919959" description="Lectin-like protein BA14k" evidence="9">
    <location>
        <begin position="30"/>
        <end position="194"/>
    </location>
</feature>
<keyword evidence="8" id="KW-1133">Transmembrane helix</keyword>
<evidence type="ECO:0000256" key="4">
    <source>
        <dbReference type="ARBA" id="ARBA00022475"/>
    </source>
</evidence>
<proteinExistence type="inferred from homology"/>
<keyword evidence="9" id="KW-0732">Signal</keyword>
<dbReference type="InterPro" id="IPR012413">
    <property type="entry name" value="BA14K"/>
</dbReference>
<organism evidence="10 11">
    <name type="scientific">Roseibium aggregatum</name>
    <dbReference type="NCBI Taxonomy" id="187304"/>
    <lineage>
        <taxon>Bacteria</taxon>
        <taxon>Pseudomonadati</taxon>
        <taxon>Pseudomonadota</taxon>
        <taxon>Alphaproteobacteria</taxon>
        <taxon>Hyphomicrobiales</taxon>
        <taxon>Stappiaceae</taxon>
        <taxon>Roseibium</taxon>
    </lineage>
</organism>
<dbReference type="Pfam" id="PF07886">
    <property type="entry name" value="BA14K"/>
    <property type="match status" value="1"/>
</dbReference>
<dbReference type="GO" id="GO:0016020">
    <property type="term" value="C:membrane"/>
    <property type="evidence" value="ECO:0007669"/>
    <property type="project" value="UniProtKB-SubCell"/>
</dbReference>
<gene>
    <name evidence="10" type="ORF">HK439_17215</name>
</gene>
<sequence length="194" mass="22702">MLLKILNAGFAGCLAAATAFTGFAGPAQALPLPRTNPPITEDLGGNVIRVQNEIPANPKWIYPRSYKERYEPPDSYGHQGRTNRSQRVDRSQRHHRSNRGFYRHNGHTYYNGHRGYRHPRRGYRQYNGWWFPLGAFTFGTIIGPGYYYPSYPSRGLSQAHYNWCYRKYRSYRAYDNTFQPYHGPRKACRSPYWP</sequence>
<keyword evidence="4" id="KW-1003">Cell membrane</keyword>
<evidence type="ECO:0000256" key="9">
    <source>
        <dbReference type="SAM" id="SignalP"/>
    </source>
</evidence>
<dbReference type="EMBL" id="JABFCZ010000019">
    <property type="protein sequence ID" value="MBD1548010.1"/>
    <property type="molecule type" value="Genomic_DNA"/>
</dbReference>
<evidence type="ECO:0000256" key="7">
    <source>
        <dbReference type="SAM" id="MobiDB-lite"/>
    </source>
</evidence>
<evidence type="ECO:0000256" key="8">
    <source>
        <dbReference type="SAM" id="Phobius"/>
    </source>
</evidence>
<evidence type="ECO:0000256" key="2">
    <source>
        <dbReference type="ARBA" id="ARBA00010270"/>
    </source>
</evidence>
<evidence type="ECO:0000256" key="3">
    <source>
        <dbReference type="ARBA" id="ARBA00020552"/>
    </source>
</evidence>
<keyword evidence="8" id="KW-0472">Membrane</keyword>
<comment type="similarity">
    <text evidence="2">Belongs to the BA14k family.</text>
</comment>
<comment type="caution">
    <text evidence="10">The sequence shown here is derived from an EMBL/GenBank/DDBJ whole genome shotgun (WGS) entry which is preliminary data.</text>
</comment>
<dbReference type="GO" id="GO:0030246">
    <property type="term" value="F:carbohydrate binding"/>
    <property type="evidence" value="ECO:0007669"/>
    <property type="project" value="UniProtKB-KW"/>
</dbReference>
<keyword evidence="8" id="KW-0812">Transmembrane</keyword>